<name>A0ABW4MMR1_9BACI</name>
<evidence type="ECO:0000313" key="2">
    <source>
        <dbReference type="Proteomes" id="UP001597227"/>
    </source>
</evidence>
<proteinExistence type="predicted"/>
<reference evidence="2" key="1">
    <citation type="journal article" date="2019" name="Int. J. Syst. Evol. Microbiol.">
        <title>The Global Catalogue of Microorganisms (GCM) 10K type strain sequencing project: providing services to taxonomists for standard genome sequencing and annotation.</title>
        <authorList>
            <consortium name="The Broad Institute Genomics Platform"/>
            <consortium name="The Broad Institute Genome Sequencing Center for Infectious Disease"/>
            <person name="Wu L."/>
            <person name="Ma J."/>
        </authorList>
    </citation>
    <scope>NUCLEOTIDE SEQUENCE [LARGE SCALE GENOMIC DNA]</scope>
    <source>
        <strain evidence="2">CCUG 15531</strain>
    </source>
</reference>
<gene>
    <name evidence="1" type="ORF">ACFSFW_10430</name>
</gene>
<comment type="caution">
    <text evidence="1">The sequence shown here is derived from an EMBL/GenBank/DDBJ whole genome shotgun (WGS) entry which is preliminary data.</text>
</comment>
<protein>
    <recommendedName>
        <fullName evidence="3">DUF4878 domain-containing protein</fullName>
    </recommendedName>
</protein>
<organism evidence="1 2">
    <name type="scientific">Fredinandcohnia salidurans</name>
    <dbReference type="NCBI Taxonomy" id="2595041"/>
    <lineage>
        <taxon>Bacteria</taxon>
        <taxon>Bacillati</taxon>
        <taxon>Bacillota</taxon>
        <taxon>Bacilli</taxon>
        <taxon>Bacillales</taxon>
        <taxon>Bacillaceae</taxon>
        <taxon>Fredinandcohnia</taxon>
    </lineage>
</organism>
<keyword evidence="2" id="KW-1185">Reference proteome</keyword>
<accession>A0ABW4MMR1</accession>
<sequence>MKKIITIIAVIVIIVFLAFAFVPGFIDKMQSRNAATDVLDNVIEQDYEKVFESVYYFDQASDLEPIISYEDAKKKWVQRVKDLRENGVYLVDYNQLRVRLDDTYPRGSVDLVIMENGEKKIKEDVGLWFAPREEKWKLGNFNYNNDDIEEEWEKALSGNFN</sequence>
<dbReference type="Proteomes" id="UP001597227">
    <property type="component" value="Unassembled WGS sequence"/>
</dbReference>
<evidence type="ECO:0008006" key="3">
    <source>
        <dbReference type="Google" id="ProtNLM"/>
    </source>
</evidence>
<evidence type="ECO:0000313" key="1">
    <source>
        <dbReference type="EMBL" id="MFD1779083.1"/>
    </source>
</evidence>
<dbReference type="RefSeq" id="WP_388037820.1">
    <property type="nucleotide sequence ID" value="NZ_JBHUEK010000017.1"/>
</dbReference>
<dbReference type="EMBL" id="JBHUEK010000017">
    <property type="protein sequence ID" value="MFD1779083.1"/>
    <property type="molecule type" value="Genomic_DNA"/>
</dbReference>